<dbReference type="SMART" id="SM00008">
    <property type="entry name" value="HormR"/>
    <property type="match status" value="4"/>
</dbReference>
<name>A0A1X7UCI9_AMPQE</name>
<keyword evidence="7" id="KW-0675">Receptor</keyword>
<accession>A0A1X7UCI9</accession>
<dbReference type="InterPro" id="IPR017981">
    <property type="entry name" value="GPCR_2-like_7TM"/>
</dbReference>
<dbReference type="PROSITE" id="PS50227">
    <property type="entry name" value="G_PROTEIN_RECEP_F2_3"/>
    <property type="match status" value="2"/>
</dbReference>
<evidence type="ECO:0000256" key="5">
    <source>
        <dbReference type="ARBA" id="ARBA00023136"/>
    </source>
</evidence>
<evidence type="ECO:0000313" key="13">
    <source>
        <dbReference type="EnsemblMetazoa" id="Aqu2.1.25210_001"/>
    </source>
</evidence>
<dbReference type="PROSITE" id="PS50261">
    <property type="entry name" value="G_PROTEIN_RECEP_F2_4"/>
    <property type="match status" value="1"/>
</dbReference>
<dbReference type="Pfam" id="PF00002">
    <property type="entry name" value="7tm_2"/>
    <property type="match status" value="1"/>
</dbReference>
<dbReference type="GO" id="GO:0004930">
    <property type="term" value="F:G protein-coupled receptor activity"/>
    <property type="evidence" value="ECO:0007669"/>
    <property type="project" value="UniProtKB-KW"/>
</dbReference>
<keyword evidence="6" id="KW-1015">Disulfide bond</keyword>
<dbReference type="Pfam" id="PF02793">
    <property type="entry name" value="HRM"/>
    <property type="match status" value="1"/>
</dbReference>
<feature type="transmembrane region" description="Helical" evidence="9">
    <location>
        <begin position="565"/>
        <end position="588"/>
    </location>
</feature>
<proteinExistence type="predicted"/>
<feature type="domain" description="G-protein coupled receptors family 2 profile 2" evidence="12">
    <location>
        <begin position="472"/>
        <end position="680"/>
    </location>
</feature>
<dbReference type="Gene3D" id="1.20.1070.10">
    <property type="entry name" value="Rhodopsin 7-helix transmembrane proteins"/>
    <property type="match status" value="1"/>
</dbReference>
<keyword evidence="4" id="KW-0297">G-protein coupled receptor</keyword>
<dbReference type="GO" id="GO:0007166">
    <property type="term" value="P:cell surface receptor signaling pathway"/>
    <property type="evidence" value="ECO:0007669"/>
    <property type="project" value="InterPro"/>
</dbReference>
<dbReference type="SUPFAM" id="SSF81321">
    <property type="entry name" value="Family A G protein-coupled receptor-like"/>
    <property type="match status" value="1"/>
</dbReference>
<evidence type="ECO:0000256" key="2">
    <source>
        <dbReference type="ARBA" id="ARBA00022692"/>
    </source>
</evidence>
<dbReference type="InParanoid" id="A0A1X7UCI9"/>
<dbReference type="Gene3D" id="4.10.1240.10">
    <property type="entry name" value="GPCR, family 2, extracellular hormone receptor domain"/>
    <property type="match status" value="2"/>
</dbReference>
<evidence type="ECO:0000259" key="12">
    <source>
        <dbReference type="PROSITE" id="PS50261"/>
    </source>
</evidence>
<dbReference type="PANTHER" id="PTHR47767">
    <property type="entry name" value="ADHESION G PROTEIN-COUPLED RECEPTOR G7"/>
    <property type="match status" value="1"/>
</dbReference>
<feature type="transmembrane region" description="Helical" evidence="9">
    <location>
        <begin position="508"/>
        <end position="526"/>
    </location>
</feature>
<keyword evidence="2 9" id="KW-0812">Transmembrane</keyword>
<dbReference type="GO" id="GO:0016020">
    <property type="term" value="C:membrane"/>
    <property type="evidence" value="ECO:0007669"/>
    <property type="project" value="UniProtKB-SubCell"/>
</dbReference>
<evidence type="ECO:0000256" key="1">
    <source>
        <dbReference type="ARBA" id="ARBA00004141"/>
    </source>
</evidence>
<evidence type="ECO:0000259" key="11">
    <source>
        <dbReference type="PROSITE" id="PS50227"/>
    </source>
</evidence>
<dbReference type="InterPro" id="IPR053066">
    <property type="entry name" value="ADGR_G7"/>
</dbReference>
<evidence type="ECO:0000256" key="6">
    <source>
        <dbReference type="ARBA" id="ARBA00023157"/>
    </source>
</evidence>
<dbReference type="PANTHER" id="PTHR47767:SF1">
    <property type="entry name" value="ADHESION G PROTEIN-COUPLED RECEPTOR G7"/>
    <property type="match status" value="1"/>
</dbReference>
<evidence type="ECO:0000259" key="10">
    <source>
        <dbReference type="PROSITE" id="PS50221"/>
    </source>
</evidence>
<dbReference type="InterPro" id="IPR001879">
    <property type="entry name" value="GPCR_2_extracellular_dom"/>
</dbReference>
<feature type="transmembrane region" description="Helical" evidence="9">
    <location>
        <begin position="627"/>
        <end position="650"/>
    </location>
</feature>
<keyword evidence="5 9" id="KW-0472">Membrane</keyword>
<feature type="transmembrane region" description="Helical" evidence="9">
    <location>
        <begin position="474"/>
        <end position="496"/>
    </location>
</feature>
<evidence type="ECO:0000256" key="7">
    <source>
        <dbReference type="ARBA" id="ARBA00023170"/>
    </source>
</evidence>
<evidence type="ECO:0000256" key="4">
    <source>
        <dbReference type="ARBA" id="ARBA00023040"/>
    </source>
</evidence>
<feature type="domain" description="G-protein coupled receptors family 2 profile 1" evidence="11">
    <location>
        <begin position="114"/>
        <end position="164"/>
    </location>
</feature>
<dbReference type="EnsemblMetazoa" id="Aqu2.1.25210_001">
    <property type="protein sequence ID" value="Aqu2.1.25210_001"/>
    <property type="gene ID" value="Aqu2.1.25210"/>
</dbReference>
<keyword evidence="8" id="KW-0807">Transducer</keyword>
<organism evidence="13">
    <name type="scientific">Amphimedon queenslandica</name>
    <name type="common">Sponge</name>
    <dbReference type="NCBI Taxonomy" id="400682"/>
    <lineage>
        <taxon>Eukaryota</taxon>
        <taxon>Metazoa</taxon>
        <taxon>Porifera</taxon>
        <taxon>Demospongiae</taxon>
        <taxon>Heteroscleromorpha</taxon>
        <taxon>Haplosclerida</taxon>
        <taxon>Niphatidae</taxon>
        <taxon>Amphimedon</taxon>
    </lineage>
</organism>
<reference evidence="13" key="1">
    <citation type="submission" date="2017-05" db="UniProtKB">
        <authorList>
            <consortium name="EnsemblMetazoa"/>
        </authorList>
    </citation>
    <scope>IDENTIFICATION</scope>
</reference>
<evidence type="ECO:0000256" key="9">
    <source>
        <dbReference type="SAM" id="Phobius"/>
    </source>
</evidence>
<dbReference type="CDD" id="cd15040">
    <property type="entry name" value="7tmB2_Adhesion"/>
    <property type="match status" value="1"/>
</dbReference>
<dbReference type="PRINTS" id="PR00249">
    <property type="entry name" value="GPCRSECRETIN"/>
</dbReference>
<dbReference type="InterPro" id="IPR046338">
    <property type="entry name" value="GAIN_dom_sf"/>
</dbReference>
<dbReference type="InterPro" id="IPR000832">
    <property type="entry name" value="GPCR_2_secretin-like"/>
</dbReference>
<feature type="domain" description="G-protein coupled receptors family 2 profile 1" evidence="11">
    <location>
        <begin position="1242"/>
        <end position="1321"/>
    </location>
</feature>
<dbReference type="SUPFAM" id="SSF111418">
    <property type="entry name" value="Hormone receptor domain"/>
    <property type="match status" value="2"/>
</dbReference>
<feature type="transmembrane region" description="Helical" evidence="9">
    <location>
        <begin position="671"/>
        <end position="690"/>
    </location>
</feature>
<dbReference type="Gene3D" id="2.60.220.50">
    <property type="match status" value="1"/>
</dbReference>
<sequence>MKVSVILALCAGAGMILGLLSGSGAVALIIYYFLHLEKHSPSHMNAQTTQSPATLFSSSYLATSSVVILPSTSSQAISSVSSSTVPSSSYTSIHMSPSPTVSQGFCVSETIVNDRGTFQWPVTPVGSLANLPCPHGPIGARAIRQCRRNGVWDTHDISNCADPGITAAFVSLARTNITINNVVFVCQELSALISQVTEPGNQNSNNLISTSFLLNKIALLFSDPGITFELFSTEFITIIIESVVQVLDGVSYWPPIVLGAQSNVIVQSFERIVDALISQENFTNLTIIETGIAFQGLRIERTGFIGITFIGSSINGSLSINLESRSNRTQESGFYLPGSIRDATNRDDIILSFLLYNRSTLFPICDVPSDTVVGSTVIGASVGGIPDGTVLPDNVTINFTITQENATNHRCVYWDFSASGGRGNWSVSGCTTHVINISYVTCVCNHLTSFACLVDVGIRDGSTPPTPVQHALEAITIIGSILSLLGLALTIITLIIFKKFRKRDVSKFHVQLCLSLIFMLIVFVVGIDRVSVRAGCITVGVLIHYFALVSWMWMGAEAVLMFQKLVIVFSTITWKYILTVSLVCWGIPLLPLTITVSIDPNFYVFDNSTDQINFCFIGEMVPFVTAFLIPVFLILLFNLVVFAIIIVVVIKHNVDRNRRLGRPSMTTKEAIKMLIPLTGVMLLCGLTWIFEFQITDLGTGEVITGDTYRINQGYQFRLICLGNINLNPIWVRNQTQVPSILDVSASSVTNTSELIEGLSASDFRQLFQSSTSVSSVISSFRNGSNLILPNSSIGGQYACQAANGQMQNLTIIVSTPSGSFSEFYVRMTGLISSASSVNDKDFDLAVFESRLSVSAVIAGLNASDDPIRTISCSFVPLFCNESYTTSSVYGNHTWPETALTSTSGSSVSLSCNFRSGFVTRICRVTGWDAPDYSQCGASSIPITLSIFDVLNGDVLVRESYAINQGYAFALICGSPIGEEFKWFDSNGNEVQNLTKFMNSSFTSTNDGRRLLNEGVSISDFKGLYSHRNIDMELNLVDVTYLFSYIDFYGDGDFILPGTANISGTYTCRSSSGNYSQTISVNTRNPSGLFSRFFFRFTAFFANISQTVVDDKDYELVVLEANIFYGGVVDGFNSTINPIRTISCHFVPLMEENGTGDRVECDVREYPPNSSFVEIVWQNISTFISDRTENNEIHSIVMSVTGFCNQSQTESLEFGAHTWPESVGTTILTMPCGNYPLMNVTRMCQTNGVGWGNPDYSQCETRTCENETIVTNRGTFQWPVTPVGSLADLPCPHGPIGARAIRQCRRNGVWDTHDISNCADPRITAEFTNIADADVNVNNVVEVTQNLSDLVDMTTERVDQNDINLLSVASVLNESANVFSSFRFIILLSIEDVSMTTESTVEILDSVQEWPPQVVANQSNNIVQSFERIVDALISQENFTNLTIIETGIAFQGLRVRQSLDSITHPLCLLDSEN</sequence>
<protein>
    <submittedName>
        <fullName evidence="13">Uncharacterized protein</fullName>
    </submittedName>
</protein>
<comment type="subcellular location">
    <subcellularLocation>
        <location evidence="1">Membrane</location>
        <topology evidence="1">Multi-pass membrane protein</topology>
    </subcellularLocation>
</comment>
<keyword evidence="3 9" id="KW-1133">Transmembrane helix</keyword>
<dbReference type="SMART" id="SM00303">
    <property type="entry name" value="GPS"/>
    <property type="match status" value="1"/>
</dbReference>
<evidence type="ECO:0000256" key="3">
    <source>
        <dbReference type="ARBA" id="ARBA00022989"/>
    </source>
</evidence>
<feature type="domain" description="GAIN-B" evidence="10">
    <location>
        <begin position="306"/>
        <end position="460"/>
    </location>
</feature>
<dbReference type="InterPro" id="IPR057244">
    <property type="entry name" value="GAIN_B"/>
</dbReference>
<dbReference type="InterPro" id="IPR036445">
    <property type="entry name" value="GPCR_2_extracell_dom_sf"/>
</dbReference>
<dbReference type="PROSITE" id="PS50221">
    <property type="entry name" value="GAIN_B"/>
    <property type="match status" value="1"/>
</dbReference>
<dbReference type="InterPro" id="IPR000203">
    <property type="entry name" value="GPS"/>
</dbReference>
<dbReference type="Pfam" id="PF01825">
    <property type="entry name" value="GPS"/>
    <property type="match status" value="1"/>
</dbReference>
<evidence type="ECO:0000256" key="8">
    <source>
        <dbReference type="ARBA" id="ARBA00023224"/>
    </source>
</evidence>
<dbReference type="OrthoDB" id="10037534at2759"/>